<evidence type="ECO:0000313" key="2">
    <source>
        <dbReference type="EMBL" id="AEY60100.1"/>
    </source>
</evidence>
<keyword evidence="2" id="KW-0808">Transferase</keyword>
<accession>V9IGC3</accession>
<sequence length="228" mass="27051">MTLTFENDELNNHECMASICGVLNHIISEEISVPTTDGDIILPKWLKCFLSSITTTNYDNVRLFMLKVILNMSTVFQPYTKFFLQPIMYTTYLYLKKNQLNYIIIDVIEMLIDWQTSFFQKSSDFTFDQNKNTIQQLWEIIIQKVIIIKTKEISKIIYKYNMNMLKTMLEVWHPYLKLPANLDDKMRTAPGATVYLILICFVNGMDKDIIHRNNILEFFRKISRKLER</sequence>
<gene>
    <name evidence="2" type="ORF">ACCB07187</name>
</gene>
<dbReference type="GO" id="GO:0016301">
    <property type="term" value="F:kinase activity"/>
    <property type="evidence" value="ECO:0007669"/>
    <property type="project" value="UniProtKB-KW"/>
</dbReference>
<dbReference type="AlphaFoldDB" id="V9IGC3"/>
<dbReference type="GO" id="GO:0006303">
    <property type="term" value="P:double-strand break repair via nonhomologous end joining"/>
    <property type="evidence" value="ECO:0007669"/>
    <property type="project" value="InterPro"/>
</dbReference>
<feature type="domain" description="DNA-dependent protein kinase catalytic subunit CC3" evidence="1">
    <location>
        <begin position="3"/>
        <end position="116"/>
    </location>
</feature>
<dbReference type="InterPro" id="IPR012582">
    <property type="entry name" value="DNAPKcs_CC3"/>
</dbReference>
<dbReference type="EMBL" id="JR045966">
    <property type="protein sequence ID" value="AEY60100.1"/>
    <property type="molecule type" value="mRNA"/>
</dbReference>
<reference evidence="2" key="1">
    <citation type="submission" date="2011-11" db="EMBL/GenBank/DDBJ databases">
        <title>Decoding the brain transcriptome of the Eastern honeybee (Apis cerana) based on pyrosequencing.</title>
        <authorList>
            <person name="Sun L."/>
            <person name="Zheng H."/>
            <person name="Wang Y."/>
            <person name="Xie X."/>
            <person name="Zhu Y."/>
            <person name="Gu W."/>
            <person name="Wang S."/>
        </authorList>
    </citation>
    <scope>NUCLEOTIDE SEQUENCE</scope>
    <source>
        <tissue evidence="2">Brain</tissue>
    </source>
</reference>
<organism evidence="2">
    <name type="scientific">Apis cerana</name>
    <name type="common">Indian honeybee</name>
    <dbReference type="NCBI Taxonomy" id="7461"/>
    <lineage>
        <taxon>Eukaryota</taxon>
        <taxon>Metazoa</taxon>
        <taxon>Ecdysozoa</taxon>
        <taxon>Arthropoda</taxon>
        <taxon>Hexapoda</taxon>
        <taxon>Insecta</taxon>
        <taxon>Pterygota</taxon>
        <taxon>Neoptera</taxon>
        <taxon>Endopterygota</taxon>
        <taxon>Hymenoptera</taxon>
        <taxon>Apocrita</taxon>
        <taxon>Aculeata</taxon>
        <taxon>Apoidea</taxon>
        <taxon>Anthophila</taxon>
        <taxon>Apidae</taxon>
        <taxon>Apis</taxon>
    </lineage>
</organism>
<keyword evidence="2" id="KW-0418">Kinase</keyword>
<evidence type="ECO:0000259" key="1">
    <source>
        <dbReference type="Pfam" id="PF08163"/>
    </source>
</evidence>
<protein>
    <submittedName>
        <fullName evidence="2">DNA-dependent protein kinase catalytic subunit</fullName>
    </submittedName>
</protein>
<dbReference type="Pfam" id="PF08163">
    <property type="entry name" value="DNAPKcs_CC3"/>
    <property type="match status" value="1"/>
</dbReference>
<dbReference type="GO" id="GO:0005634">
    <property type="term" value="C:nucleus"/>
    <property type="evidence" value="ECO:0007669"/>
    <property type="project" value="InterPro"/>
</dbReference>
<name>V9IGC3_APICE</name>
<proteinExistence type="evidence at transcript level"/>